<dbReference type="OrthoDB" id="2973859at2"/>
<dbReference type="InterPro" id="IPR037208">
    <property type="entry name" value="Spo0E-like_sf"/>
</dbReference>
<dbReference type="GO" id="GO:0046983">
    <property type="term" value="F:protein dimerization activity"/>
    <property type="evidence" value="ECO:0007669"/>
    <property type="project" value="InterPro"/>
</dbReference>
<dbReference type="Pfam" id="PF09388">
    <property type="entry name" value="SpoOE-like"/>
    <property type="match status" value="1"/>
</dbReference>
<dbReference type="InterPro" id="IPR018540">
    <property type="entry name" value="Spo0E-like"/>
</dbReference>
<dbReference type="SUPFAM" id="SSF140500">
    <property type="entry name" value="BAS1536-like"/>
    <property type="match status" value="1"/>
</dbReference>
<evidence type="ECO:0000313" key="2">
    <source>
        <dbReference type="Proteomes" id="UP000297975"/>
    </source>
</evidence>
<organism evidence="1 2">
    <name type="scientific">Filobacillus milosensis</name>
    <dbReference type="NCBI Taxonomy" id="94137"/>
    <lineage>
        <taxon>Bacteria</taxon>
        <taxon>Bacillati</taxon>
        <taxon>Bacillota</taxon>
        <taxon>Bacilli</taxon>
        <taxon>Bacillales</taxon>
        <taxon>Bacillaceae</taxon>
        <taxon>Filobacillus</taxon>
    </lineage>
</organism>
<dbReference type="GO" id="GO:0043937">
    <property type="term" value="P:regulation of sporulation"/>
    <property type="evidence" value="ECO:0007669"/>
    <property type="project" value="InterPro"/>
</dbReference>
<dbReference type="EMBL" id="SOPW01000020">
    <property type="protein sequence ID" value="TFB14090.1"/>
    <property type="molecule type" value="Genomic_DNA"/>
</dbReference>
<comment type="caution">
    <text evidence="1">The sequence shown here is derived from an EMBL/GenBank/DDBJ whole genome shotgun (WGS) entry which is preliminary data.</text>
</comment>
<dbReference type="Proteomes" id="UP000297975">
    <property type="component" value="Unassembled WGS sequence"/>
</dbReference>
<keyword evidence="2" id="KW-1185">Reference proteome</keyword>
<dbReference type="Gene3D" id="4.10.280.10">
    <property type="entry name" value="Helix-loop-helix DNA-binding domain"/>
    <property type="match status" value="1"/>
</dbReference>
<dbReference type="AlphaFoldDB" id="A0A4Y8IDV3"/>
<protein>
    <submittedName>
        <fullName evidence="1">Aspartyl-phosphate phosphatase Spo0E family protein</fullName>
    </submittedName>
</protein>
<sequence length="39" mass="4561">MVQHANKNGYTSPESIRLSQELDNLLNEYQRLVQNKELS</sequence>
<accession>A0A4Y8IDV3</accession>
<dbReference type="InterPro" id="IPR036638">
    <property type="entry name" value="HLH_DNA-bd_sf"/>
</dbReference>
<evidence type="ECO:0000313" key="1">
    <source>
        <dbReference type="EMBL" id="TFB14090.1"/>
    </source>
</evidence>
<gene>
    <name evidence="1" type="ORF">E3U55_14880</name>
</gene>
<reference evidence="1 2" key="1">
    <citation type="submission" date="2019-03" db="EMBL/GenBank/DDBJ databases">
        <authorList>
            <person name="He R.-H."/>
        </authorList>
    </citation>
    <scope>NUCLEOTIDE SEQUENCE [LARGE SCALE GENOMIC DNA]</scope>
    <source>
        <strain evidence="2">SH 714</strain>
    </source>
</reference>
<name>A0A4Y8IDV3_9BACI</name>
<proteinExistence type="predicted"/>